<gene>
    <name evidence="2" type="primary">12</name>
    <name evidence="2" type="ORF">SEA_ONYINYE_12</name>
</gene>
<protein>
    <submittedName>
        <fullName evidence="2">Uncharacterized protein</fullName>
    </submittedName>
</protein>
<evidence type="ECO:0000256" key="1">
    <source>
        <dbReference type="SAM" id="MobiDB-lite"/>
    </source>
</evidence>
<accession>A0A6B9L9L2</accession>
<keyword evidence="3" id="KW-1185">Reference proteome</keyword>
<feature type="region of interest" description="Disordered" evidence="1">
    <location>
        <begin position="34"/>
        <end position="59"/>
    </location>
</feature>
<reference evidence="2 3" key="1">
    <citation type="submission" date="2019-12" db="EMBL/GenBank/DDBJ databases">
        <authorList>
            <person name="Ayuk M.A."/>
            <person name="Robinson C.J."/>
            <person name="Anderson W.A."/>
            <person name="Ullah H."/>
            <person name="Gugssa A."/>
            <person name="Somiranjan G."/>
            <person name="Allen A."/>
            <person name="Lourds M.F."/>
            <person name="Quagraine B.K."/>
            <person name="Smith M."/>
            <person name="Moore M."/>
            <person name="Oliver J."/>
            <person name="Irabor E."/>
            <person name="Roy S.D."/>
            <person name="Bassey G."/>
            <person name="Louis B.N."/>
            <person name="Adu D."/>
            <person name="Akhimien C.E."/>
            <person name="Annor K."/>
            <person name="Archibald A."/>
            <person name="Ashagre K.C."/>
            <person name="Baity M.R."/>
            <person name="Barnes K.J."/>
            <person name="Barrios L.E."/>
            <person name="Black A.C."/>
            <person name="Bowen'Kauth M.S."/>
            <person name="Bowman K.N."/>
            <person name="Breaux D.L."/>
            <person name="Brooks J.A."/>
            <person name="Bwayili H.A."/>
            <person name="Caine T."/>
            <person name="Williams A.Y."/>
            <person name="Norris L.J."/>
            <person name="Nwozo E.O."/>
            <person name="Prosper P.L."/>
            <person name="Rankin N.A."/>
            <person name="Richardson K.M."/>
            <person name="Robinson D.M."/>
            <person name="Salters D.J."/>
            <person name="Savage M.A."/>
            <person name="Solomon S.M."/>
            <person name="Williams L.R."/>
            <person name="Curtis N."/>
            <person name="Garlena R.A."/>
            <person name="Russell D.A."/>
            <person name="Pope W.H."/>
            <person name="Jacobs-Sera D."/>
            <person name="Hatfull G.F."/>
        </authorList>
    </citation>
    <scope>NUCLEOTIDE SEQUENCE [LARGE SCALE GENOMIC DNA]</scope>
</reference>
<dbReference type="KEGG" id="vg:77924810"/>
<dbReference type="GeneID" id="77924810"/>
<evidence type="ECO:0000313" key="2">
    <source>
        <dbReference type="EMBL" id="QHB37513.1"/>
    </source>
</evidence>
<name>A0A6B9L9L2_9CAUD</name>
<proteinExistence type="predicted"/>
<sequence length="102" mass="10999">MQSLSAAPRGVRSLMCNIDADIAALLVAKEKHHEGQCIRQRSPRQSVGDQPVGQADPNAAQGFWSGEWQLYPQANPRPFPVGHEVQAKRPVGLAFGEPCAAV</sequence>
<dbReference type="Proteomes" id="UP000463915">
    <property type="component" value="Segment"/>
</dbReference>
<dbReference type="EMBL" id="MN813687">
    <property type="protein sequence ID" value="QHB37513.1"/>
    <property type="molecule type" value="Genomic_DNA"/>
</dbReference>
<organism evidence="2 3">
    <name type="scientific">Mycobacterium phage Onyinye</name>
    <dbReference type="NCBI Taxonomy" id="2686235"/>
    <lineage>
        <taxon>Viruses</taxon>
        <taxon>Duplodnaviria</taxon>
        <taxon>Heunggongvirae</taxon>
        <taxon>Uroviricota</taxon>
        <taxon>Caudoviricetes</taxon>
        <taxon>Onyinyevirus</taxon>
        <taxon>Onyinyevirus onyinye</taxon>
    </lineage>
</organism>
<evidence type="ECO:0000313" key="3">
    <source>
        <dbReference type="Proteomes" id="UP000463915"/>
    </source>
</evidence>
<dbReference type="RefSeq" id="YP_010649261.1">
    <property type="nucleotide sequence ID" value="NC_070765.1"/>
</dbReference>